<feature type="compositionally biased region" description="Polar residues" evidence="1">
    <location>
        <begin position="222"/>
        <end position="231"/>
    </location>
</feature>
<accession>A0A0D2PLN7</accession>
<feature type="compositionally biased region" description="Polar residues" evidence="1">
    <location>
        <begin position="173"/>
        <end position="213"/>
    </location>
</feature>
<feature type="signal peptide" evidence="2">
    <location>
        <begin position="1"/>
        <end position="18"/>
    </location>
</feature>
<gene>
    <name evidence="3" type="ORF">HYPSUDRAFT_766826</name>
</gene>
<keyword evidence="2" id="KW-0732">Signal</keyword>
<sequence>MNSTVFFFLGFSLCSCLSSFVDISLLPEKKTRSQICRLLELPEHPPSVPSYLATPAATPSSLGRRYHLPPDNDDDSVEGLPSQTPERASQRGALLEYPSFYDRPAGRGMYSSLLTPDSTPEHGEQAWHPRTAGTLAPVTPSKSRNPSTSHSSLQSTTAYLETPPPSNRKRAPGSSTAENISPSFSDLNSVVTTIDQRSTGRTTTKTDSQSSRSVTRDIHQRYLSTPTTAGRSSARDTAKREIHNVLNTMYQRL</sequence>
<dbReference type="Proteomes" id="UP000054270">
    <property type="component" value="Unassembled WGS sequence"/>
</dbReference>
<dbReference type="EMBL" id="KN817563">
    <property type="protein sequence ID" value="KJA20835.1"/>
    <property type="molecule type" value="Genomic_DNA"/>
</dbReference>
<protein>
    <submittedName>
        <fullName evidence="3">Uncharacterized protein</fullName>
    </submittedName>
</protein>
<evidence type="ECO:0000256" key="2">
    <source>
        <dbReference type="SAM" id="SignalP"/>
    </source>
</evidence>
<proteinExistence type="predicted"/>
<evidence type="ECO:0000313" key="4">
    <source>
        <dbReference type="Proteomes" id="UP000054270"/>
    </source>
</evidence>
<name>A0A0D2PLN7_HYPSF</name>
<feature type="chain" id="PRO_5002248668" evidence="2">
    <location>
        <begin position="19"/>
        <end position="253"/>
    </location>
</feature>
<feature type="region of interest" description="Disordered" evidence="1">
    <location>
        <begin position="111"/>
        <end position="237"/>
    </location>
</feature>
<feature type="compositionally biased region" description="Polar residues" evidence="1">
    <location>
        <begin position="140"/>
        <end position="159"/>
    </location>
</feature>
<evidence type="ECO:0000256" key="1">
    <source>
        <dbReference type="SAM" id="MobiDB-lite"/>
    </source>
</evidence>
<organism evidence="3 4">
    <name type="scientific">Hypholoma sublateritium (strain FD-334 SS-4)</name>
    <dbReference type="NCBI Taxonomy" id="945553"/>
    <lineage>
        <taxon>Eukaryota</taxon>
        <taxon>Fungi</taxon>
        <taxon>Dikarya</taxon>
        <taxon>Basidiomycota</taxon>
        <taxon>Agaricomycotina</taxon>
        <taxon>Agaricomycetes</taxon>
        <taxon>Agaricomycetidae</taxon>
        <taxon>Agaricales</taxon>
        <taxon>Agaricineae</taxon>
        <taxon>Strophariaceae</taxon>
        <taxon>Hypholoma</taxon>
    </lineage>
</organism>
<keyword evidence="4" id="KW-1185">Reference proteome</keyword>
<feature type="region of interest" description="Disordered" evidence="1">
    <location>
        <begin position="47"/>
        <end position="94"/>
    </location>
</feature>
<evidence type="ECO:0000313" key="3">
    <source>
        <dbReference type="EMBL" id="KJA20835.1"/>
    </source>
</evidence>
<reference evidence="4" key="1">
    <citation type="submission" date="2014-04" db="EMBL/GenBank/DDBJ databases">
        <title>Evolutionary Origins and Diversification of the Mycorrhizal Mutualists.</title>
        <authorList>
            <consortium name="DOE Joint Genome Institute"/>
            <consortium name="Mycorrhizal Genomics Consortium"/>
            <person name="Kohler A."/>
            <person name="Kuo A."/>
            <person name="Nagy L.G."/>
            <person name="Floudas D."/>
            <person name="Copeland A."/>
            <person name="Barry K.W."/>
            <person name="Cichocki N."/>
            <person name="Veneault-Fourrey C."/>
            <person name="LaButti K."/>
            <person name="Lindquist E.A."/>
            <person name="Lipzen A."/>
            <person name="Lundell T."/>
            <person name="Morin E."/>
            <person name="Murat C."/>
            <person name="Riley R."/>
            <person name="Ohm R."/>
            <person name="Sun H."/>
            <person name="Tunlid A."/>
            <person name="Henrissat B."/>
            <person name="Grigoriev I.V."/>
            <person name="Hibbett D.S."/>
            <person name="Martin F."/>
        </authorList>
    </citation>
    <scope>NUCLEOTIDE SEQUENCE [LARGE SCALE GENOMIC DNA]</scope>
    <source>
        <strain evidence="4">FD-334 SS-4</strain>
    </source>
</reference>
<dbReference type="AlphaFoldDB" id="A0A0D2PLN7"/>